<keyword evidence="1" id="KW-0812">Transmembrane</keyword>
<evidence type="ECO:0000313" key="2">
    <source>
        <dbReference type="EMBL" id="PQA58257.1"/>
    </source>
</evidence>
<reference evidence="3" key="1">
    <citation type="submission" date="2018-02" db="EMBL/GenBank/DDBJ databases">
        <title>Genome sequencing of Solimonas sp. HR-BB.</title>
        <authorList>
            <person name="Lee Y."/>
            <person name="Jeon C.O."/>
        </authorList>
    </citation>
    <scope>NUCLEOTIDE SEQUENCE [LARGE SCALE GENOMIC DNA]</scope>
    <source>
        <strain evidence="3">HR-U</strain>
    </source>
</reference>
<evidence type="ECO:0000256" key="1">
    <source>
        <dbReference type="SAM" id="Phobius"/>
    </source>
</evidence>
<accession>A0A2S7IKL9</accession>
<proteinExistence type="predicted"/>
<keyword evidence="1" id="KW-1133">Transmembrane helix</keyword>
<protein>
    <submittedName>
        <fullName evidence="2">Uncharacterized protein</fullName>
    </submittedName>
</protein>
<comment type="caution">
    <text evidence="2">The sequence shown here is derived from an EMBL/GenBank/DDBJ whole genome shotgun (WGS) entry which is preliminary data.</text>
</comment>
<keyword evidence="3" id="KW-1185">Reference proteome</keyword>
<dbReference type="Proteomes" id="UP000239590">
    <property type="component" value="Unassembled WGS sequence"/>
</dbReference>
<feature type="transmembrane region" description="Helical" evidence="1">
    <location>
        <begin position="12"/>
        <end position="35"/>
    </location>
</feature>
<sequence length="174" mass="19652">MDLLLNRLRRKSIVRIVLILGISLGFLTGCTVRLAPQHNQALAAGLVEQNKAVMEFFAFYAWGTKAASFPERLPEYNRLIGNFDALALQADARPVPRNKIKTKVNEALQKRGIPVLEEGEIPSATALRKIYETLVKMRDTDQKQGLTLTESQAFKGMVKIYLDQALTYENFLER</sequence>
<dbReference type="EMBL" id="PTRA01000001">
    <property type="protein sequence ID" value="PQA58257.1"/>
    <property type="molecule type" value="Genomic_DNA"/>
</dbReference>
<dbReference type="AlphaFoldDB" id="A0A2S7IKL9"/>
<keyword evidence="1" id="KW-0472">Membrane</keyword>
<dbReference type="OrthoDB" id="5732969at2"/>
<organism evidence="2 3">
    <name type="scientific">Siphonobacter curvatus</name>
    <dbReference type="NCBI Taxonomy" id="2094562"/>
    <lineage>
        <taxon>Bacteria</taxon>
        <taxon>Pseudomonadati</taxon>
        <taxon>Bacteroidota</taxon>
        <taxon>Cytophagia</taxon>
        <taxon>Cytophagales</taxon>
        <taxon>Cytophagaceae</taxon>
        <taxon>Siphonobacter</taxon>
    </lineage>
</organism>
<dbReference type="PROSITE" id="PS51257">
    <property type="entry name" value="PROKAR_LIPOPROTEIN"/>
    <property type="match status" value="1"/>
</dbReference>
<gene>
    <name evidence="2" type="ORF">C5O19_00835</name>
</gene>
<dbReference type="RefSeq" id="WP_104709486.1">
    <property type="nucleotide sequence ID" value="NZ_PTRA01000001.1"/>
</dbReference>
<evidence type="ECO:0000313" key="3">
    <source>
        <dbReference type="Proteomes" id="UP000239590"/>
    </source>
</evidence>
<name>A0A2S7IKL9_9BACT</name>